<evidence type="ECO:0000313" key="2">
    <source>
        <dbReference type="Proteomes" id="UP001273350"/>
    </source>
</evidence>
<dbReference type="EMBL" id="JAWXVI010000010">
    <property type="protein sequence ID" value="MDX6191428.1"/>
    <property type="molecule type" value="Genomic_DNA"/>
</dbReference>
<dbReference type="Proteomes" id="UP001273350">
    <property type="component" value="Unassembled WGS sequence"/>
</dbReference>
<dbReference type="RefSeq" id="WP_230003659.1">
    <property type="nucleotide sequence ID" value="NZ_CP087134.1"/>
</dbReference>
<gene>
    <name evidence="1" type="ORF">SGQ83_18885</name>
</gene>
<organism evidence="1 2">
    <name type="scientific">Flavobacterium cupriresistens</name>
    <dbReference type="NCBI Taxonomy" id="2893885"/>
    <lineage>
        <taxon>Bacteria</taxon>
        <taxon>Pseudomonadati</taxon>
        <taxon>Bacteroidota</taxon>
        <taxon>Flavobacteriia</taxon>
        <taxon>Flavobacteriales</taxon>
        <taxon>Flavobacteriaceae</taxon>
        <taxon>Flavobacterium</taxon>
    </lineage>
</organism>
<dbReference type="Pfam" id="PF13366">
    <property type="entry name" value="PDDEXK_3"/>
    <property type="match status" value="1"/>
</dbReference>
<protein>
    <submittedName>
        <fullName evidence="1">GxxExxY protein</fullName>
    </submittedName>
</protein>
<comment type="caution">
    <text evidence="1">The sequence shown here is derived from an EMBL/GenBank/DDBJ whole genome shotgun (WGS) entry which is preliminary data.</text>
</comment>
<reference evidence="1 2" key="1">
    <citation type="submission" date="2023-11" db="EMBL/GenBank/DDBJ databases">
        <title>Unpublished Manusciprt.</title>
        <authorList>
            <person name="Saticioglu I.B."/>
            <person name="Ay H."/>
            <person name="Ajmi N."/>
            <person name="Altun S."/>
            <person name="Duman M."/>
        </authorList>
    </citation>
    <scope>NUCLEOTIDE SEQUENCE [LARGE SCALE GENOMIC DNA]</scope>
    <source>
        <strain evidence="1 2">Fl-318</strain>
    </source>
</reference>
<dbReference type="InterPro" id="IPR026350">
    <property type="entry name" value="GxxExxY"/>
</dbReference>
<keyword evidence="2" id="KW-1185">Reference proteome</keyword>
<evidence type="ECO:0000313" key="1">
    <source>
        <dbReference type="EMBL" id="MDX6191428.1"/>
    </source>
</evidence>
<sequence length="131" mass="15039">MLTERTEEIGRVIVNAAFKVHKQLGPGLLERVYEVCLAHEISKTGLTVKRQIHIPIIYDGIVFDEGLRLDLLIEDSIIIEIKAVEQVNPVWEAQIISHLKILDKDLGFLINFNVPLIKSGIRRFIHTKKEY</sequence>
<name>A0ABU4RHR8_9FLAO</name>
<accession>A0ABU4RHR8</accession>
<proteinExistence type="predicted"/>
<dbReference type="NCBIfam" id="TIGR04256">
    <property type="entry name" value="GxxExxY"/>
    <property type="match status" value="1"/>
</dbReference>